<dbReference type="InterPro" id="IPR027417">
    <property type="entry name" value="P-loop_NTPase"/>
</dbReference>
<sequence length="599" mass="68080">MQDNKPIGITFVSENFSNSIDSFWIIIKPEILINPFDFISVENVQNTKTIGMIKELKRIYIDSETFSRNYYPTQINLLLNSDEKLSGGLTVAKIDVIANLQLISFKEDISSNTSSPNKIPSKSKNWNINMPVQEGKLVTFATVEDVISSLGIPEMEHPIPAGVISMTNNTKIPIDLDVTYIFGPDTTHVNATGISGNMKTSYLLFLLQVLHQKLLEEGISIILLNTKEKDLLYIDKEREETYASEDKEELDILGLNLTPFNNVKYFLPRGVDGKPNSAHIPEKNYFTYSFELSDVYDRLELLFSSESTLDPQHNISSILNYIYELWPNLDQRGGDKGNPQKIANWTDLINFSEFPEEIVTHKTTLLKFQGMIQKYRKPSTLFVDKKVTSRYLGREIKKMNKNEVFVIDIARLPTLDEQAFVVGDVMKTINEMYSLGHANNPDDEYDSVGSGDEIDDQKEITKKELTKKPKYIVIFIDEINRFLPRGESGNMDLRMSMSNRSAVAEELLKILITGKSRHCILFSAQQFKSQIDQSINENTGLHVITKLGLSELSTNPYSMVDDTTKSVISKLHRGEFILVHPAFRHPIKIAIPKPTFKKP</sequence>
<dbReference type="PANTHER" id="PTHR30121">
    <property type="entry name" value="UNCHARACTERIZED PROTEIN YJGR-RELATED"/>
    <property type="match status" value="1"/>
</dbReference>
<name>A0A654M0Y0_9ARCH</name>
<dbReference type="AlphaFoldDB" id="A0A654M0Y0"/>
<dbReference type="OrthoDB" id="10442at2157"/>
<dbReference type="EMBL" id="CP012850">
    <property type="protein sequence ID" value="ALI37398.1"/>
    <property type="molecule type" value="Genomic_DNA"/>
</dbReference>
<reference evidence="2" key="1">
    <citation type="submission" date="2015-10" db="EMBL/GenBank/DDBJ databases">
        <title>Niche specialization of a soil ammonia-oxidizing archaeon, Candidatus Nitrosocosmicus oleophilus.</title>
        <authorList>
            <person name="Jung M.-Y."/>
            <person name="Rhee S.-K."/>
        </authorList>
    </citation>
    <scope>NUCLEOTIDE SEQUENCE [LARGE SCALE GENOMIC DNA]</scope>
    <source>
        <strain evidence="2">MY3</strain>
    </source>
</reference>
<keyword evidence="2" id="KW-1185">Reference proteome</keyword>
<dbReference type="PANTHER" id="PTHR30121:SF6">
    <property type="entry name" value="SLR6007 PROTEIN"/>
    <property type="match status" value="1"/>
</dbReference>
<protein>
    <recommendedName>
        <fullName evidence="3">AAA-like domain protein</fullName>
    </recommendedName>
</protein>
<dbReference type="InterPro" id="IPR051162">
    <property type="entry name" value="T4SS_component"/>
</dbReference>
<proteinExistence type="predicted"/>
<evidence type="ECO:0000313" key="2">
    <source>
        <dbReference type="Proteomes" id="UP000058925"/>
    </source>
</evidence>
<evidence type="ECO:0000313" key="1">
    <source>
        <dbReference type="EMBL" id="ALI37398.1"/>
    </source>
</evidence>
<evidence type="ECO:0008006" key="3">
    <source>
        <dbReference type="Google" id="ProtNLM"/>
    </source>
</evidence>
<dbReference type="RefSeq" id="WP_196816472.1">
    <property type="nucleotide sequence ID" value="NZ_CP012850.1"/>
</dbReference>
<dbReference type="GeneID" id="60423068"/>
<dbReference type="Gene3D" id="3.40.50.300">
    <property type="entry name" value="P-loop containing nucleotide triphosphate hydrolases"/>
    <property type="match status" value="1"/>
</dbReference>
<dbReference type="Proteomes" id="UP000058925">
    <property type="component" value="Chromosome"/>
</dbReference>
<organism evidence="1 2">
    <name type="scientific">Candidatus Nitrosocosmicus oleophilus</name>
    <dbReference type="NCBI Taxonomy" id="1353260"/>
    <lineage>
        <taxon>Archaea</taxon>
        <taxon>Nitrososphaerota</taxon>
        <taxon>Nitrososphaeria</taxon>
        <taxon>Nitrososphaerales</taxon>
        <taxon>Nitrososphaeraceae</taxon>
        <taxon>Candidatus Nitrosocosmicus</taxon>
    </lineage>
</organism>
<gene>
    <name evidence="1" type="ORF">NMY3_03213</name>
</gene>
<accession>A0A654M0Y0</accession>
<dbReference type="KEGG" id="taa:NMY3_03213"/>